<comment type="caution">
    <text evidence="2">The sequence shown here is derived from an EMBL/GenBank/DDBJ whole genome shotgun (WGS) entry which is preliminary data.</text>
</comment>
<dbReference type="Pfam" id="PF02190">
    <property type="entry name" value="LON_substr_bdg"/>
    <property type="match status" value="1"/>
</dbReference>
<accession>W7QBN1</accession>
<protein>
    <recommendedName>
        <fullName evidence="1">Lon N-terminal domain-containing protein</fullName>
    </recommendedName>
</protein>
<organism evidence="2 3">
    <name type="scientific">Catenovulum agarivorans DS-2</name>
    <dbReference type="NCBI Taxonomy" id="1328313"/>
    <lineage>
        <taxon>Bacteria</taxon>
        <taxon>Pseudomonadati</taxon>
        <taxon>Pseudomonadota</taxon>
        <taxon>Gammaproteobacteria</taxon>
        <taxon>Alteromonadales</taxon>
        <taxon>Alteromonadaceae</taxon>
        <taxon>Catenovulum</taxon>
    </lineage>
</organism>
<dbReference type="PATRIC" id="fig|1328313.3.peg.2592"/>
<feature type="domain" description="Lon N-terminal" evidence="1">
    <location>
        <begin position="2"/>
        <end position="184"/>
    </location>
</feature>
<dbReference type="eggNOG" id="COG2802">
    <property type="taxonomic scope" value="Bacteria"/>
</dbReference>
<evidence type="ECO:0000313" key="2">
    <source>
        <dbReference type="EMBL" id="EWH09396.1"/>
    </source>
</evidence>
<dbReference type="InterPro" id="IPR015947">
    <property type="entry name" value="PUA-like_sf"/>
</dbReference>
<evidence type="ECO:0000259" key="1">
    <source>
        <dbReference type="SMART" id="SM00464"/>
    </source>
</evidence>
<dbReference type="PANTHER" id="PTHR46732">
    <property type="entry name" value="ATP-DEPENDENT PROTEASE LA (LON) DOMAIN PROTEIN"/>
    <property type="match status" value="1"/>
</dbReference>
<dbReference type="InterPro" id="IPR003111">
    <property type="entry name" value="Lon_prtase_N"/>
</dbReference>
<reference evidence="2 3" key="1">
    <citation type="journal article" date="2014" name="Genome Announc.">
        <title>Draft Genome Sequence of the Agar-Degrading Bacterium Catenovulum sp. Strain DS-2, Isolated from Intestines of Haliotis diversicolor.</title>
        <authorList>
            <person name="Shan D."/>
            <person name="Li X."/>
            <person name="Gu Z."/>
            <person name="Wei G."/>
            <person name="Gao Z."/>
            <person name="Shao Z."/>
        </authorList>
    </citation>
    <scope>NUCLEOTIDE SEQUENCE [LARGE SCALE GENOMIC DNA]</scope>
    <source>
        <strain evidence="2 3">DS-2</strain>
    </source>
</reference>
<dbReference type="SUPFAM" id="SSF88697">
    <property type="entry name" value="PUA domain-like"/>
    <property type="match status" value="1"/>
</dbReference>
<sequence>MQLGVFPLPLVLFPKGITQLKIFEPRYVRLVKQAASGQGFVLSTYLPDAGFSTSSIGAWVDIIDFEKTADGLLIIDIYARELVEISNVKVESDGLRVADVTPVKHWPDAIPCANARRLSAALKEIHSSMPEYAKMYPQPEFDNPSWVCARFIELLPLPVEKKLEFLSPSSYNECIEFLATIISGENKSDPIIEHSRRYS</sequence>
<dbReference type="STRING" id="1328313.DS2_12709"/>
<dbReference type="AlphaFoldDB" id="W7QBN1"/>
<dbReference type="Gene3D" id="1.10.4060.10">
    <property type="entry name" value="BPP1347 like domain"/>
    <property type="match status" value="1"/>
</dbReference>
<dbReference type="SMART" id="SM00464">
    <property type="entry name" value="LON"/>
    <property type="match status" value="1"/>
</dbReference>
<proteinExistence type="predicted"/>
<dbReference type="OrthoDB" id="8558970at2"/>
<dbReference type="PANTHER" id="PTHR46732:SF8">
    <property type="entry name" value="ATP-DEPENDENT PROTEASE LA (LON) DOMAIN PROTEIN"/>
    <property type="match status" value="1"/>
</dbReference>
<dbReference type="RefSeq" id="WP_035015196.1">
    <property type="nucleotide sequence ID" value="NZ_ARZY01000024.1"/>
</dbReference>
<dbReference type="Gene3D" id="2.30.130.40">
    <property type="entry name" value="LON domain-like"/>
    <property type="match status" value="1"/>
</dbReference>
<keyword evidence="3" id="KW-1185">Reference proteome</keyword>
<evidence type="ECO:0000313" key="3">
    <source>
        <dbReference type="Proteomes" id="UP000019276"/>
    </source>
</evidence>
<gene>
    <name evidence="2" type="ORF">DS2_12709</name>
</gene>
<dbReference type="Proteomes" id="UP000019276">
    <property type="component" value="Unassembled WGS sequence"/>
</dbReference>
<name>W7QBN1_9ALTE</name>
<dbReference type="InterPro" id="IPR046336">
    <property type="entry name" value="Lon_prtase_N_sf"/>
</dbReference>
<dbReference type="EMBL" id="ARZY01000024">
    <property type="protein sequence ID" value="EWH09396.1"/>
    <property type="molecule type" value="Genomic_DNA"/>
</dbReference>